<evidence type="ECO:0000259" key="24">
    <source>
        <dbReference type="PROSITE" id="PS50222"/>
    </source>
</evidence>
<keyword evidence="9" id="KW-1000">Mitochondrion outer membrane</keyword>
<dbReference type="InterPro" id="IPR018247">
    <property type="entry name" value="EF_Hand_1_Ca_BS"/>
</dbReference>
<dbReference type="CDD" id="cd01892">
    <property type="entry name" value="Miro2"/>
    <property type="match status" value="1"/>
</dbReference>
<evidence type="ECO:0000256" key="11">
    <source>
        <dbReference type="ARBA" id="ARBA00022837"/>
    </source>
</evidence>
<evidence type="ECO:0000256" key="19">
    <source>
        <dbReference type="ARBA" id="ARBA00048778"/>
    </source>
</evidence>
<evidence type="ECO:0000256" key="9">
    <source>
        <dbReference type="ARBA" id="ARBA00022787"/>
    </source>
</evidence>
<evidence type="ECO:0000256" key="21">
    <source>
        <dbReference type="ARBA" id="ARBA00093331"/>
    </source>
</evidence>
<comment type="subcellular location">
    <subcellularLocation>
        <location evidence="1">Mitochondrion outer membrane</location>
        <topology evidence="1">Single-pass type IV membrane protein</topology>
    </subcellularLocation>
</comment>
<evidence type="ECO:0000259" key="25">
    <source>
        <dbReference type="PROSITE" id="PS51423"/>
    </source>
</evidence>
<dbReference type="InterPro" id="IPR001806">
    <property type="entry name" value="Small_GTPase"/>
</dbReference>
<dbReference type="SUPFAM" id="SSF50998">
    <property type="entry name" value="Quinoprotein alcohol dehydrogenase-like"/>
    <property type="match status" value="1"/>
</dbReference>
<dbReference type="Gene3D" id="2.130.10.10">
    <property type="entry name" value="YVTN repeat-like/Quinoprotein amine dehydrogenase"/>
    <property type="match status" value="6"/>
</dbReference>
<dbReference type="GO" id="GO:0005741">
    <property type="term" value="C:mitochondrial outer membrane"/>
    <property type="evidence" value="ECO:0007669"/>
    <property type="project" value="UniProtKB-SubCell"/>
</dbReference>
<keyword evidence="11" id="KW-0106">Calcium</keyword>
<comment type="catalytic activity">
    <reaction evidence="20">
        <text>GTP + H2O = GDP + phosphate + H(+)</text>
        <dbReference type="Rhea" id="RHEA:19669"/>
        <dbReference type="ChEBI" id="CHEBI:15377"/>
        <dbReference type="ChEBI" id="CHEBI:15378"/>
        <dbReference type="ChEBI" id="CHEBI:37565"/>
        <dbReference type="ChEBI" id="CHEBI:43474"/>
        <dbReference type="ChEBI" id="CHEBI:58189"/>
    </reaction>
    <physiologicalReaction direction="left-to-right" evidence="20">
        <dbReference type="Rhea" id="RHEA:19670"/>
    </physiologicalReaction>
</comment>
<dbReference type="Gene3D" id="1.10.238.10">
    <property type="entry name" value="EF-hand"/>
    <property type="match status" value="2"/>
</dbReference>
<dbReference type="InterPro" id="IPR020860">
    <property type="entry name" value="MIRO_dom"/>
</dbReference>
<dbReference type="InterPro" id="IPR055440">
    <property type="entry name" value="Beta-prop_WDR90_4th"/>
</dbReference>
<dbReference type="InterPro" id="IPR019775">
    <property type="entry name" value="WD40_repeat_CS"/>
</dbReference>
<dbReference type="Pfam" id="PF08355">
    <property type="entry name" value="EF_assoc_1"/>
    <property type="match status" value="1"/>
</dbReference>
<evidence type="ECO:0000256" key="22">
    <source>
        <dbReference type="PROSITE-ProRule" id="PRU00221"/>
    </source>
</evidence>
<dbReference type="Pfam" id="PF23393">
    <property type="entry name" value="Beta-prop_WDR90_POC16_2nd"/>
    <property type="match status" value="1"/>
</dbReference>
<dbReference type="SMART" id="SM00320">
    <property type="entry name" value="WD40"/>
    <property type="match status" value="16"/>
</dbReference>
<evidence type="ECO:0000256" key="10">
    <source>
        <dbReference type="ARBA" id="ARBA00022801"/>
    </source>
</evidence>
<evidence type="ECO:0000256" key="7">
    <source>
        <dbReference type="ARBA" id="ARBA00022737"/>
    </source>
</evidence>
<evidence type="ECO:0000256" key="23">
    <source>
        <dbReference type="SAM" id="MobiDB-lite"/>
    </source>
</evidence>
<proteinExistence type="inferred from homology"/>
<dbReference type="CDD" id="cd01893">
    <property type="entry name" value="Miro1"/>
    <property type="match status" value="1"/>
</dbReference>
<evidence type="ECO:0000256" key="17">
    <source>
        <dbReference type="ARBA" id="ARBA00042451"/>
    </source>
</evidence>
<dbReference type="SMART" id="SM00175">
    <property type="entry name" value="RAB"/>
    <property type="match status" value="1"/>
</dbReference>
<comment type="similarity">
    <text evidence="2">Belongs to the mitochondrial Rho GTPase family.</text>
</comment>
<dbReference type="GO" id="GO:0005525">
    <property type="term" value="F:GTP binding"/>
    <property type="evidence" value="ECO:0007669"/>
    <property type="project" value="UniProtKB-KW"/>
</dbReference>
<feature type="domain" description="Miro" evidence="25">
    <location>
        <begin position="2155"/>
        <end position="2316"/>
    </location>
</feature>
<evidence type="ECO:0000256" key="8">
    <source>
        <dbReference type="ARBA" id="ARBA00022741"/>
    </source>
</evidence>
<dbReference type="InterPro" id="IPR036322">
    <property type="entry name" value="WD40_repeat_dom_sf"/>
</dbReference>
<feature type="compositionally biased region" description="Low complexity" evidence="23">
    <location>
        <begin position="323"/>
        <end position="333"/>
    </location>
</feature>
<keyword evidence="27" id="KW-1185">Reference proteome</keyword>
<dbReference type="InterPro" id="IPR015943">
    <property type="entry name" value="WD40/YVTN_repeat-like_dom_sf"/>
</dbReference>
<dbReference type="SMART" id="SM00173">
    <property type="entry name" value="RAS"/>
    <property type="match status" value="1"/>
</dbReference>
<keyword evidence="6" id="KW-0479">Metal-binding</keyword>
<keyword evidence="15" id="KW-0472">Membrane</keyword>
<feature type="repeat" description="WD" evidence="22">
    <location>
        <begin position="741"/>
        <end position="782"/>
    </location>
</feature>
<dbReference type="InterPro" id="IPR001680">
    <property type="entry name" value="WD40_rpt"/>
</dbReference>
<evidence type="ECO:0000256" key="15">
    <source>
        <dbReference type="ARBA" id="ARBA00023136"/>
    </source>
</evidence>
<dbReference type="SUPFAM" id="SSF47473">
    <property type="entry name" value="EF-hand"/>
    <property type="match status" value="1"/>
</dbReference>
<evidence type="ECO:0000256" key="13">
    <source>
        <dbReference type="ARBA" id="ARBA00023128"/>
    </source>
</evidence>
<dbReference type="PROSITE" id="PS50082">
    <property type="entry name" value="WD_REPEATS_2"/>
    <property type="match status" value="2"/>
</dbReference>
<dbReference type="STRING" id="84645.A0A498LQ40"/>
<dbReference type="SUPFAM" id="SSF50978">
    <property type="entry name" value="WD40 repeat-like"/>
    <property type="match status" value="2"/>
</dbReference>
<evidence type="ECO:0000256" key="14">
    <source>
        <dbReference type="ARBA" id="ARBA00023134"/>
    </source>
</evidence>
<comment type="subunit">
    <text evidence="3">Homodimer.</text>
</comment>
<evidence type="ECO:0000256" key="2">
    <source>
        <dbReference type="ARBA" id="ARBA00007981"/>
    </source>
</evidence>
<dbReference type="PROSITE" id="PS51423">
    <property type="entry name" value="MIRO"/>
    <property type="match status" value="2"/>
</dbReference>
<feature type="region of interest" description="Disordered" evidence="23">
    <location>
        <begin position="251"/>
        <end position="340"/>
    </location>
</feature>
<dbReference type="InterPro" id="IPR002048">
    <property type="entry name" value="EF_hand_dom"/>
</dbReference>
<feature type="compositionally biased region" description="Basic and acidic residues" evidence="23">
    <location>
        <begin position="261"/>
        <end position="271"/>
    </location>
</feature>
<keyword evidence="12" id="KW-1133">Transmembrane helix</keyword>
<keyword evidence="13" id="KW-0496">Mitochondrion</keyword>
<dbReference type="Pfam" id="PF08356">
    <property type="entry name" value="EF_assoc_2"/>
    <property type="match status" value="1"/>
</dbReference>
<dbReference type="InterPro" id="IPR055441">
    <property type="entry name" value="Beta-prop_WDR90_POC16_2nd"/>
</dbReference>
<evidence type="ECO:0000256" key="1">
    <source>
        <dbReference type="ARBA" id="ARBA00004200"/>
    </source>
</evidence>
<dbReference type="SUPFAM" id="SSF50969">
    <property type="entry name" value="YVTN repeat-like/Quinoprotein amine dehydrogenase"/>
    <property type="match status" value="1"/>
</dbReference>
<dbReference type="PANTHER" id="PTHR13720">
    <property type="entry name" value="WD-40 REPEAT PROTEIN"/>
    <property type="match status" value="1"/>
</dbReference>
<keyword evidence="7" id="KW-0677">Repeat</keyword>
<dbReference type="SMART" id="SM00174">
    <property type="entry name" value="RHO"/>
    <property type="match status" value="1"/>
</dbReference>
<keyword evidence="10" id="KW-0378">Hydrolase</keyword>
<dbReference type="Pfam" id="PF05018">
    <property type="entry name" value="CFA20_dom"/>
    <property type="match status" value="2"/>
</dbReference>
<evidence type="ECO:0000313" key="26">
    <source>
        <dbReference type="EMBL" id="RXN07485.1"/>
    </source>
</evidence>
<reference evidence="26 27" key="1">
    <citation type="submission" date="2018-03" db="EMBL/GenBank/DDBJ databases">
        <title>Draft genome sequence of Rohu Carp (Labeo rohita).</title>
        <authorList>
            <person name="Das P."/>
            <person name="Kushwaha B."/>
            <person name="Joshi C.G."/>
            <person name="Kumar D."/>
            <person name="Nagpure N.S."/>
            <person name="Sahoo L."/>
            <person name="Das S.P."/>
            <person name="Bit A."/>
            <person name="Patnaik S."/>
            <person name="Meher P.K."/>
            <person name="Jayasankar P."/>
            <person name="Koringa P.G."/>
            <person name="Patel N.V."/>
            <person name="Hinsu A.T."/>
            <person name="Kumar R."/>
            <person name="Pandey M."/>
            <person name="Agarwal S."/>
            <person name="Srivastava S."/>
            <person name="Singh M."/>
            <person name="Iquebal M.A."/>
            <person name="Jaiswal S."/>
            <person name="Angadi U.B."/>
            <person name="Kumar N."/>
            <person name="Raza M."/>
            <person name="Shah T.M."/>
            <person name="Rai A."/>
            <person name="Jena J.K."/>
        </authorList>
    </citation>
    <scope>NUCLEOTIDE SEQUENCE [LARGE SCALE GENOMIC DNA]</scope>
    <source>
        <strain evidence="26">DASCIFA01</strain>
        <tissue evidence="26">Testis</tissue>
    </source>
</reference>
<evidence type="ECO:0000256" key="6">
    <source>
        <dbReference type="ARBA" id="ARBA00022723"/>
    </source>
</evidence>
<comment type="caution">
    <text evidence="26">The sequence shown here is derived from an EMBL/GenBank/DDBJ whole genome shotgun (WGS) entry which is preliminary data.</text>
</comment>
<evidence type="ECO:0000256" key="3">
    <source>
        <dbReference type="ARBA" id="ARBA00011738"/>
    </source>
</evidence>
<keyword evidence="5" id="KW-0812">Transmembrane</keyword>
<dbReference type="FunFam" id="2.130.10.10:FF:001223">
    <property type="entry name" value="WD repeat-containing protein 90"/>
    <property type="match status" value="1"/>
</dbReference>
<organism evidence="26 27">
    <name type="scientific">Labeo rohita</name>
    <name type="common">Indian major carp</name>
    <name type="synonym">Cyprinus rohita</name>
    <dbReference type="NCBI Taxonomy" id="84645"/>
    <lineage>
        <taxon>Eukaryota</taxon>
        <taxon>Metazoa</taxon>
        <taxon>Chordata</taxon>
        <taxon>Craniata</taxon>
        <taxon>Vertebrata</taxon>
        <taxon>Euteleostomi</taxon>
        <taxon>Actinopterygii</taxon>
        <taxon>Neopterygii</taxon>
        <taxon>Teleostei</taxon>
        <taxon>Ostariophysi</taxon>
        <taxon>Cypriniformes</taxon>
        <taxon>Cyprinidae</taxon>
        <taxon>Labeoninae</taxon>
        <taxon>Labeonini</taxon>
        <taxon>Labeo</taxon>
    </lineage>
</organism>
<evidence type="ECO:0000256" key="16">
    <source>
        <dbReference type="ARBA" id="ARBA00040475"/>
    </source>
</evidence>
<dbReference type="FunFam" id="3.40.50.300:FF:000170">
    <property type="entry name" value="Mitochondrial Rho GTPase"/>
    <property type="match status" value="1"/>
</dbReference>
<sequence length="2317" mass="256894">MSSRALWQQPYVNIFKHMKIEEWKKVSKEGDVTTYMDKSLKCSVFRIRGSIPASNYILLPKTSSQSLGLTGRYLYLLFRPSPNKHFIVHLDIAAEEGQAIRVSFSNMFKEFKSTATWLQFPFLCGAAHASVYENTASTAKQGLVGPAPPSTRWTCLTMDLRHVLSVYLNRTHSHLKSIKLCANMTVKNIITSDLLFDPGLSFSEFRQSGLMLPDGTAPMPREMCFPVLKGQSWHDLYDYIRFPSDGTKLPFDSIQKGSSSETKKVSAEKSPQKQASRAVNISKPVQDRVSLIQQITTPKPARRSKQRSAIQTKHLPELNYTHPGGSESPGSPGQRSTASEQVTVVRADDAGVHVYAHCEDDVYSHTTDSEEEITVINAGSPRPVSLSSDQPVKKPQKLFPDPILKLNRIVGFGGATMRCAVWSSDGEEVVYPCHAIIVSMTVSSGQQRFFIGHTDKVSALALNTTSTVLASAQTGANSLIRLWSYSGGVCQTIIPTHTHALNLLSFSQSGGVLCGVGKDSHNKTTVVLWNTRRVGEGSVVPVLAKAHTDVDIQTMKIAFFDETRMVSCGLGNIRLWRVRGGSLRSCPVNLGQYHNLEFTDLAFEQGHTQDRPVDERTLFVSSRSGHILEIDYVTMAIRNIRRLLPAQESHAHQREKQTFSTGAGIAVNSISVCDEFCVTGSEDGFMRLWPLDFSSVFLEAEHEGPVSLVCVSSDGSRVLAATATGNLGYLDVNTRGYRTLMRSHTANVLGFSVDGVRRRVTTVSKDSTVRVWDMDTMQQLYDFVSDDDESPCSVAFHPSMPLFACGSSSGTVRVFDIQTSSLIAQQRQHSGSVECVIYSPDGQCLFSAGALGYLVLYNSSQHDHHVARVLSNVVAQGVNRGPDTLAVSSDSRCLALVGPTEYIVTIMEAQSLNELLRVDVSILDVESTTLDSALNVCFSPTSLSHLLVTTSANKILWIDTHTGQLLRQVSEVHKHPCVSLAVSEDGQYLLTAGQNSLKVWDYDMHLDVNSQVFIGHSEPIRQVRFTPDQMGVVTAGDALFFWDFLAPPQEAVDYKSPDNKVPPRKSAHSWAELNRAELSNESPRKALFQPSSPPVMNFLSSAMKDSEGFLCDSTKLQLSPFEGRAHSPPPKHASFLRVTEWVNDEDTPTVPANQSRTEKIQDGHTAVRPDCYKHFTPRFKTSVLDQTAVAPPSGQAGLSLKAVIGYNGNGRNNMVWNPDTGLFVYSCGCVVVVEDLHTGSQKQWFGHTEEISTLAVTHDAQTVASSSGGGASHSSLICIWNVSDGSCRNRLSYHKGAVQSLTFSRDDMYLLSVGDFSEPVVALWSTRSFELLCNVQIAVPLHDASFCPFTANELTLIGSSAVVFTRIQTQDNSTELQQFKRACFVSGRAQVQLEQELLLDGTVVSAAFDEVMDMGIVGTTAGTLWYINWADSTSIRLISGHKSKVNGVVCSPDEQHFATCGQDGSVRVWALQSHELLVQFQVLNQYKEFGLDGNELWLAVSADRRVSIWAADWTKDKCELLDWLTFPAPSPPEDVLALPPSLAAFSPSERGTVVYTGYAVEKEIIFYCLYKKQVLRTISLADWALCLGLCSTGRLIAVGSNQCVLKLIHSSSGRFQDFTSHSDSVQYKEFGLDGNELWLAVSADRRVSIWAADWTKDKCELLDWLTFPAPSPPEDVLALPPSLAAFSPSERGTVVYTGYAVEKEIIFYCLYKKQVLRTISLADWALCLGLCSTGRLIAVGSNPKVGKTSLIMSLVGEEFPEQVPLRAEEITIPADVTPEKVPTHIVDYSETEQSDEVLREEIANVVCVVYDVTQEETIDKIRTKWIPLVNGGAEKGNKIPIILVGNKSDLRSGSSMETILPIMNQFSEIETCVEVRAHKLAHIFHCSAKNLKNISELFYYAQKAVLHPTAPLYDPEDKQLKPQCVRALSRIFSISDQDNDHILSDAELNCFQKLCFGNPLAPQALEDVKTVVWKNTSDGVQDNGLTLNGFLFLNTLFIQRGRHETTWTILRKFGYDDTLELTDDYLYPPLRVSVGCTTELNHLGHQFLQKLFDKYDEDKDSALSPAELKNLFSVLPYMPWGPEVYSNVPLSDDNYISQHGYFCQWMLSAYLDVHRCLEHLGYLGYPILMERESQTSAITVTREKTLDLEKRQTQRTVFLCKVIGPRGTGKTDFLRAFLERSTERNKRDPGPPTIYAINTVSIANQDKYLILEEVDVETEFLKAADAACDVACLMYDVSDPDSFNYCASIYKHYMDSGIPCVVVGSKADLIEVKQHHGMSPSEFCYKHRLPSPLRFSALLTHTHTHIYSKLTWAAMYP</sequence>
<dbReference type="Pfam" id="PF23342">
    <property type="entry name" value="WDR90_beta-prop_4th"/>
    <property type="match status" value="1"/>
</dbReference>
<feature type="repeat" description="WD" evidence="22">
    <location>
        <begin position="1438"/>
        <end position="1479"/>
    </location>
</feature>
<dbReference type="PROSITE" id="PS50222">
    <property type="entry name" value="EF_HAND_2"/>
    <property type="match status" value="1"/>
</dbReference>
<dbReference type="InterPro" id="IPR027417">
    <property type="entry name" value="P-loop_NTPase"/>
</dbReference>
<dbReference type="PROSITE" id="PS50294">
    <property type="entry name" value="WD_REPEATS_REGION"/>
    <property type="match status" value="2"/>
</dbReference>
<evidence type="ECO:0000256" key="12">
    <source>
        <dbReference type="ARBA" id="ARBA00022989"/>
    </source>
</evidence>
<gene>
    <name evidence="26" type="ORF">ROHU_035468</name>
</gene>
<dbReference type="Proteomes" id="UP000290572">
    <property type="component" value="Unassembled WGS sequence"/>
</dbReference>
<dbReference type="PRINTS" id="PR00449">
    <property type="entry name" value="RASTRNSFRMNG"/>
</dbReference>
<evidence type="ECO:0000256" key="20">
    <source>
        <dbReference type="ARBA" id="ARBA00049117"/>
    </source>
</evidence>
<dbReference type="InterPro" id="IPR013566">
    <property type="entry name" value="EF_hand_assoc_1"/>
</dbReference>
<keyword evidence="8" id="KW-0547">Nucleotide-binding</keyword>
<comment type="catalytic activity">
    <reaction evidence="19">
        <text>ATP + H2O = ADP + phosphate + H(+)</text>
        <dbReference type="Rhea" id="RHEA:13065"/>
        <dbReference type="ChEBI" id="CHEBI:15377"/>
        <dbReference type="ChEBI" id="CHEBI:15378"/>
        <dbReference type="ChEBI" id="CHEBI:30616"/>
        <dbReference type="ChEBI" id="CHEBI:43474"/>
        <dbReference type="ChEBI" id="CHEBI:456216"/>
    </reaction>
    <physiologicalReaction direction="left-to-right" evidence="19">
        <dbReference type="Rhea" id="RHEA:13066"/>
    </physiologicalReaction>
</comment>
<dbReference type="GO" id="GO:0003924">
    <property type="term" value="F:GTPase activity"/>
    <property type="evidence" value="ECO:0007669"/>
    <property type="project" value="InterPro"/>
</dbReference>
<dbReference type="Gene3D" id="3.40.50.300">
    <property type="entry name" value="P-loop containing nucleotide triphosphate hydrolases"/>
    <property type="match status" value="2"/>
</dbReference>
<dbReference type="Pfam" id="PF00071">
    <property type="entry name" value="Ras"/>
    <property type="match status" value="1"/>
</dbReference>
<dbReference type="InterPro" id="IPR050630">
    <property type="entry name" value="WD_repeat_EMAP"/>
</dbReference>
<evidence type="ECO:0000256" key="18">
    <source>
        <dbReference type="ARBA" id="ARBA00047358"/>
    </source>
</evidence>
<evidence type="ECO:0000313" key="27">
    <source>
        <dbReference type="Proteomes" id="UP000290572"/>
    </source>
</evidence>
<dbReference type="EMBL" id="QBIY01013347">
    <property type="protein sequence ID" value="RXN07485.1"/>
    <property type="molecule type" value="Genomic_DNA"/>
</dbReference>
<comment type="catalytic activity">
    <reaction evidence="18">
        <text>UTP + H2O = UDP + phosphate + H(+)</text>
        <dbReference type="Rhea" id="RHEA:64900"/>
        <dbReference type="ChEBI" id="CHEBI:15377"/>
        <dbReference type="ChEBI" id="CHEBI:15378"/>
        <dbReference type="ChEBI" id="CHEBI:43474"/>
        <dbReference type="ChEBI" id="CHEBI:46398"/>
        <dbReference type="ChEBI" id="CHEBI:58223"/>
    </reaction>
    <physiologicalReaction direction="left-to-right" evidence="18">
        <dbReference type="Rhea" id="RHEA:64901"/>
    </physiologicalReaction>
</comment>
<dbReference type="GO" id="GO:0005509">
    <property type="term" value="F:calcium ion binding"/>
    <property type="evidence" value="ECO:0007669"/>
    <property type="project" value="InterPro"/>
</dbReference>
<accession>A0A498LQ40</accession>
<feature type="domain" description="Miro" evidence="25">
    <location>
        <begin position="1732"/>
        <end position="1907"/>
    </location>
</feature>
<dbReference type="FunFam" id="3.40.50.300:FF:000553">
    <property type="entry name" value="Mitochondrial Rho GTPase"/>
    <property type="match status" value="1"/>
</dbReference>
<dbReference type="InterPro" id="IPR011044">
    <property type="entry name" value="Quino_amine_DH_bsu"/>
</dbReference>
<feature type="domain" description="EF-hand" evidence="24">
    <location>
        <begin position="2043"/>
        <end position="2078"/>
    </location>
</feature>
<dbReference type="PROSITE" id="PS00678">
    <property type="entry name" value="WD_REPEATS_1"/>
    <property type="match status" value="1"/>
</dbReference>
<dbReference type="FunFam" id="1.10.238.10:FF:000021">
    <property type="entry name" value="Mitochondrial Rho GTPase"/>
    <property type="match status" value="1"/>
</dbReference>
<evidence type="ECO:0000256" key="5">
    <source>
        <dbReference type="ARBA" id="ARBA00022692"/>
    </source>
</evidence>
<name>A0A498LQ40_LABRO</name>
<dbReference type="Pfam" id="PF00400">
    <property type="entry name" value="WD40"/>
    <property type="match status" value="2"/>
</dbReference>
<dbReference type="PROSITE" id="PS00018">
    <property type="entry name" value="EF_HAND_1"/>
    <property type="match status" value="1"/>
</dbReference>
<evidence type="ECO:0000256" key="4">
    <source>
        <dbReference type="ARBA" id="ARBA00022574"/>
    </source>
</evidence>
<comment type="function">
    <text evidence="21">Atypical mitochondrial nucleoside-triphosphatase (NTPase) involved in mitochondrial trafficking. Probably involved in control of anterograde transport of mitochondria and their subcellular distribution. Can hydrolyze GTP, ATP and UTP.</text>
</comment>
<dbReference type="InterPro" id="IPR013567">
    <property type="entry name" value="EF_hand_assoc_2"/>
</dbReference>
<dbReference type="InterPro" id="IPR007714">
    <property type="entry name" value="CFA20_dom"/>
</dbReference>
<dbReference type="GO" id="GO:0005929">
    <property type="term" value="C:cilium"/>
    <property type="evidence" value="ECO:0007669"/>
    <property type="project" value="UniProtKB-ARBA"/>
</dbReference>
<keyword evidence="4 22" id="KW-0853">WD repeat</keyword>
<dbReference type="FunFam" id="1.10.238.10:FF:000011">
    <property type="entry name" value="Mitochondrial Rho GTPase"/>
    <property type="match status" value="1"/>
</dbReference>
<dbReference type="SUPFAM" id="SSF52540">
    <property type="entry name" value="P-loop containing nucleoside triphosphate hydrolases"/>
    <property type="match status" value="2"/>
</dbReference>
<keyword evidence="14" id="KW-0342">GTP-binding</keyword>
<dbReference type="PANTHER" id="PTHR13720:SF24">
    <property type="entry name" value="WD REPEAT-CONTAINING PROTEIN 90"/>
    <property type="match status" value="1"/>
</dbReference>
<dbReference type="InterPro" id="IPR011992">
    <property type="entry name" value="EF-hand-dom_pair"/>
</dbReference>
<protein>
    <recommendedName>
        <fullName evidence="16">Mitochondrial Rho GTPase 2</fullName>
    </recommendedName>
    <alternativeName>
        <fullName evidence="17">Ras homolog gene family member T2</fullName>
    </alternativeName>
</protein>
<dbReference type="InterPro" id="IPR011047">
    <property type="entry name" value="Quinoprotein_ADH-like_sf"/>
</dbReference>